<dbReference type="OrthoDB" id="2553118at2"/>
<evidence type="ECO:0000313" key="3">
    <source>
        <dbReference type="Proteomes" id="UP000051936"/>
    </source>
</evidence>
<organism evidence="2 3">
    <name type="scientific">Bradyrhizobium manausense</name>
    <dbReference type="NCBI Taxonomy" id="989370"/>
    <lineage>
        <taxon>Bacteria</taxon>
        <taxon>Pseudomonadati</taxon>
        <taxon>Pseudomonadota</taxon>
        <taxon>Alphaproteobacteria</taxon>
        <taxon>Hyphomicrobiales</taxon>
        <taxon>Nitrobacteraceae</taxon>
        <taxon>Bradyrhizobium</taxon>
    </lineage>
</organism>
<proteinExistence type="predicted"/>
<evidence type="ECO:0000256" key="1">
    <source>
        <dbReference type="ARBA" id="ARBA00001954"/>
    </source>
</evidence>
<dbReference type="AlphaFoldDB" id="A0A0R3D5I4"/>
<sequence>MKSNGITNTVYETIQRDGFAGPFDTGIPRERMAQAASYVDDVLFERRPNPLYGRFSVRDYHLVNRGLLEILSCEAIVSRAAQILDENLLMWRSKIFCKPPGEGPLGWHQEWGAFNGEEIGNDRPALRPTAKRAELPWNLTVWVALDDVDADMGPVRFARRSHHRRFPIAMEPLVQSEFFLDPFLGIDTVEELVRRARSNALVLDIDTALYFDTIDPARMSLEEARAHVIGRLQTEKGAVTLGFDPAEHEIVSVPMPAGSFVMFYERTMHGSSANNSQRRRLGINARFTPSDTTVYAFRADSRPIDGSNLDVSQHACVLVGGKNLNHANRVIGRDELLARLD</sequence>
<dbReference type="InterPro" id="IPR008775">
    <property type="entry name" value="Phytyl_CoA_dOase-like"/>
</dbReference>
<dbReference type="GO" id="GO:0016706">
    <property type="term" value="F:2-oxoglutarate-dependent dioxygenase activity"/>
    <property type="evidence" value="ECO:0007669"/>
    <property type="project" value="UniProtKB-ARBA"/>
</dbReference>
<comment type="cofactor">
    <cofactor evidence="1">
        <name>Fe(2+)</name>
        <dbReference type="ChEBI" id="CHEBI:29033"/>
    </cofactor>
</comment>
<dbReference type="Pfam" id="PF05721">
    <property type="entry name" value="PhyH"/>
    <property type="match status" value="2"/>
</dbReference>
<dbReference type="STRING" id="989370.AOQ71_29240"/>
<evidence type="ECO:0000313" key="2">
    <source>
        <dbReference type="EMBL" id="KRQ04935.1"/>
    </source>
</evidence>
<protein>
    <recommendedName>
        <fullName evidence="4">Phytanoyl-CoA dioxygenase</fullName>
    </recommendedName>
</protein>
<dbReference type="EMBL" id="LJYG01000105">
    <property type="protein sequence ID" value="KRQ04935.1"/>
    <property type="molecule type" value="Genomic_DNA"/>
</dbReference>
<dbReference type="PANTHER" id="PTHR20883">
    <property type="entry name" value="PHYTANOYL-COA DIOXYGENASE DOMAIN CONTAINING 1"/>
    <property type="match status" value="1"/>
</dbReference>
<gene>
    <name evidence="2" type="ORF">AOQ71_29240</name>
</gene>
<dbReference type="PANTHER" id="PTHR20883:SF48">
    <property type="entry name" value="ECTOINE DIOXYGENASE"/>
    <property type="match status" value="1"/>
</dbReference>
<accession>A0A0R3D5I4</accession>
<evidence type="ECO:0008006" key="4">
    <source>
        <dbReference type="Google" id="ProtNLM"/>
    </source>
</evidence>
<dbReference type="Gene3D" id="2.60.120.620">
    <property type="entry name" value="q2cbj1_9rhob like domain"/>
    <property type="match status" value="2"/>
</dbReference>
<reference evidence="2 3" key="1">
    <citation type="submission" date="2015-09" db="EMBL/GenBank/DDBJ databases">
        <title>Draft Genome Sequence of Bradyrhizobium manausense Strain BR 3351T, a Novel Symbiotic Nitrogen-Fixing Alphaproteobacterium Isolated from Brazilian Amazon Rain Forest.</title>
        <authorList>
            <person name="De Araujo J.L."/>
            <person name="Zilli J.E."/>
        </authorList>
    </citation>
    <scope>NUCLEOTIDE SEQUENCE [LARGE SCALE GENOMIC DNA]</scope>
    <source>
        <strain evidence="2 3">BR3351</strain>
    </source>
</reference>
<dbReference type="GO" id="GO:0005506">
    <property type="term" value="F:iron ion binding"/>
    <property type="evidence" value="ECO:0007669"/>
    <property type="project" value="UniProtKB-ARBA"/>
</dbReference>
<comment type="caution">
    <text evidence="2">The sequence shown here is derived from an EMBL/GenBank/DDBJ whole genome shotgun (WGS) entry which is preliminary data.</text>
</comment>
<dbReference type="RefSeq" id="WP_057754087.1">
    <property type="nucleotide sequence ID" value="NZ_LJYG01000105.1"/>
</dbReference>
<name>A0A0R3D5I4_9BRAD</name>
<dbReference type="Proteomes" id="UP000051936">
    <property type="component" value="Unassembled WGS sequence"/>
</dbReference>
<dbReference type="SUPFAM" id="SSF51197">
    <property type="entry name" value="Clavaminate synthase-like"/>
    <property type="match status" value="1"/>
</dbReference>
<keyword evidence="3" id="KW-1185">Reference proteome</keyword>